<evidence type="ECO:0000256" key="12">
    <source>
        <dbReference type="RuleBase" id="RU368004"/>
    </source>
</evidence>
<dbReference type="GO" id="GO:0030488">
    <property type="term" value="P:tRNA methylation"/>
    <property type="evidence" value="ECO:0007669"/>
    <property type="project" value="UniProtKB-UniRule"/>
</dbReference>
<proteinExistence type="inferred from homology"/>
<dbReference type="PANTHER" id="PTHR21210:SF0">
    <property type="entry name" value="TRNA (URACIL-O(2)-)-METHYLTRANSFERASE-RELATED"/>
    <property type="match status" value="1"/>
</dbReference>
<dbReference type="SUPFAM" id="SSF53335">
    <property type="entry name" value="S-adenosyl-L-methionine-dependent methyltransferases"/>
    <property type="match status" value="1"/>
</dbReference>
<evidence type="ECO:0000256" key="3">
    <source>
        <dbReference type="ARBA" id="ARBA00009056"/>
    </source>
</evidence>
<dbReference type="PANTHER" id="PTHR21210">
    <property type="entry name" value="TRNA (URACIL-O(2)-)-METHYLTRANSFERASE-RELATED"/>
    <property type="match status" value="1"/>
</dbReference>
<evidence type="ECO:0000256" key="9">
    <source>
        <dbReference type="ARBA" id="ARBA00022691"/>
    </source>
</evidence>
<keyword evidence="7 12" id="KW-0489">Methyltransferase</keyword>
<comment type="function">
    <text evidence="1">Probable adenosyl-L-methionine (AdoMet)-dependent tRNA (uracil-O(2)-)-methyltransferase.</text>
</comment>
<comment type="function">
    <text evidence="12">Adenosyl-L-methionine (AdoMet)-dependent tRNA (uracil-O(2)-)-methyltransferase.</text>
</comment>
<evidence type="ECO:0000256" key="6">
    <source>
        <dbReference type="ARBA" id="ARBA00022490"/>
    </source>
</evidence>
<dbReference type="AlphaFoldDB" id="A0A9P6TVH0"/>
<dbReference type="Pfam" id="PF07757">
    <property type="entry name" value="AdoMet_MTase"/>
    <property type="match status" value="1"/>
</dbReference>
<evidence type="ECO:0000256" key="2">
    <source>
        <dbReference type="ARBA" id="ARBA00004496"/>
    </source>
</evidence>
<evidence type="ECO:0000256" key="4">
    <source>
        <dbReference type="ARBA" id="ARBA00012795"/>
    </source>
</evidence>
<evidence type="ECO:0000313" key="13">
    <source>
        <dbReference type="EMBL" id="KAG0248354.1"/>
    </source>
</evidence>
<reference evidence="13" key="1">
    <citation type="journal article" date="2020" name="Fungal Divers.">
        <title>Resolving the Mortierellaceae phylogeny through synthesis of multi-gene phylogenetics and phylogenomics.</title>
        <authorList>
            <person name="Vandepol N."/>
            <person name="Liber J."/>
            <person name="Desiro A."/>
            <person name="Na H."/>
            <person name="Kennedy M."/>
            <person name="Barry K."/>
            <person name="Grigoriev I.V."/>
            <person name="Miller A.N."/>
            <person name="O'Donnell K."/>
            <person name="Stajich J.E."/>
            <person name="Bonito G."/>
        </authorList>
    </citation>
    <scope>NUCLEOTIDE SEQUENCE</scope>
    <source>
        <strain evidence="13">KOD948</strain>
    </source>
</reference>
<dbReference type="OrthoDB" id="10047021at2759"/>
<dbReference type="InterPro" id="IPR029063">
    <property type="entry name" value="SAM-dependent_MTases_sf"/>
</dbReference>
<dbReference type="Gene3D" id="3.40.50.150">
    <property type="entry name" value="Vaccinia Virus protein VP39"/>
    <property type="match status" value="1"/>
</dbReference>
<keyword evidence="10 12" id="KW-0819">tRNA processing</keyword>
<evidence type="ECO:0000256" key="10">
    <source>
        <dbReference type="ARBA" id="ARBA00022694"/>
    </source>
</evidence>
<dbReference type="GO" id="GO:0005737">
    <property type="term" value="C:cytoplasm"/>
    <property type="evidence" value="ECO:0007669"/>
    <property type="project" value="UniProtKB-SubCell"/>
</dbReference>
<keyword evidence="14" id="KW-1185">Reference proteome</keyword>
<comment type="caution">
    <text evidence="13">The sequence shown here is derived from an EMBL/GenBank/DDBJ whole genome shotgun (WGS) entry which is preliminary data.</text>
</comment>
<dbReference type="EMBL" id="JAAAJA010001019">
    <property type="protein sequence ID" value="KAG0248354.1"/>
    <property type="molecule type" value="Genomic_DNA"/>
</dbReference>
<name>A0A9P6TVH0_9FUNG</name>
<evidence type="ECO:0000256" key="5">
    <source>
        <dbReference type="ARBA" id="ARBA00017788"/>
    </source>
</evidence>
<comment type="similarity">
    <text evidence="3 12">Belongs to the TRM44 family.</text>
</comment>
<dbReference type="Proteomes" id="UP000726737">
    <property type="component" value="Unassembled WGS sequence"/>
</dbReference>
<protein>
    <recommendedName>
        <fullName evidence="5 12">tRNA (uracil-O(2)-)-methyltransferase</fullName>
        <ecNumber evidence="4 12">2.1.1.211</ecNumber>
    </recommendedName>
</protein>
<evidence type="ECO:0000256" key="7">
    <source>
        <dbReference type="ARBA" id="ARBA00022603"/>
    </source>
</evidence>
<dbReference type="InterPro" id="IPR011671">
    <property type="entry name" value="tRNA_uracil_MeTrfase"/>
</dbReference>
<accession>A0A9P6TVH0</accession>
<keyword evidence="9 12" id="KW-0949">S-adenosyl-L-methionine</keyword>
<evidence type="ECO:0000313" key="14">
    <source>
        <dbReference type="Proteomes" id="UP000726737"/>
    </source>
</evidence>
<dbReference type="EC" id="2.1.1.211" evidence="4 12"/>
<evidence type="ECO:0000256" key="1">
    <source>
        <dbReference type="ARBA" id="ARBA00002778"/>
    </source>
</evidence>
<sequence length="541" mass="61922">MAAGEHAVVEFAYDAVFYFDDLPNNQTHPQKQKDSKDVITTKPQWYRTAIAPVPFREEVFWNVMERWILEAPAIIPPVLKVEVIQDDVATGSGNESVTTTAAPESPVAQDRMRLLLDDQVPYRTIRRKLLPKRVAKDPIMEEQLYYCRSQQQCLGDDNNSDMKKTASSHAIFAPIIKQNIAADLDNELKTLVSTLPFYYPKIRGFRYGYQPDPEDAPEDKEDEHDCDQCEDMKNNQDQAPDANGRCEADVCVEPNQETGKQITQSGRSGWITLDLFLAGDEGRFTDKMQYAFRELFKKLFKWGINTTKGFTKSRVEHDVLVPKELYQKTYARLKEKHAQKWVQSWAEKTDAQKFVFEDIAIASWLVALWELERAKDSKVSDNQQEKKQTFMDLGCGNGLLTHILNVEGHKGTGIDIASRKIWDIYGDETQLQVKTIIPNETFPKGAPDGKYKAYQEYICSVIDTCGYVLQKENLRIPSTKNVALVGMFLKRKRGREDEEGYQSRVDQLVMRSGVFVPRISDKDKQMIQKTKLAAKMAKEAK</sequence>
<comment type="subcellular location">
    <subcellularLocation>
        <location evidence="2 12">Cytoplasm</location>
    </subcellularLocation>
</comment>
<organism evidence="13 14">
    <name type="scientific">Mortierella polycephala</name>
    <dbReference type="NCBI Taxonomy" id="41804"/>
    <lineage>
        <taxon>Eukaryota</taxon>
        <taxon>Fungi</taxon>
        <taxon>Fungi incertae sedis</taxon>
        <taxon>Mucoromycota</taxon>
        <taxon>Mortierellomycotina</taxon>
        <taxon>Mortierellomycetes</taxon>
        <taxon>Mortierellales</taxon>
        <taxon>Mortierellaceae</taxon>
        <taxon>Mortierella</taxon>
    </lineage>
</organism>
<keyword evidence="6 12" id="KW-0963">Cytoplasm</keyword>
<keyword evidence="8 12" id="KW-0808">Transferase</keyword>
<evidence type="ECO:0000256" key="11">
    <source>
        <dbReference type="ARBA" id="ARBA00047957"/>
    </source>
</evidence>
<comment type="catalytic activity">
    <reaction evidence="11 12">
        <text>uridine(44) in tRNA(Ser) + S-adenosyl-L-methionine = 2'-O-methyluridine(44) in tRNA(Ser) + S-adenosyl-L-homocysteine + H(+)</text>
        <dbReference type="Rhea" id="RHEA:43100"/>
        <dbReference type="Rhea" id="RHEA-COMP:10339"/>
        <dbReference type="Rhea" id="RHEA-COMP:10340"/>
        <dbReference type="ChEBI" id="CHEBI:15378"/>
        <dbReference type="ChEBI" id="CHEBI:57856"/>
        <dbReference type="ChEBI" id="CHEBI:59789"/>
        <dbReference type="ChEBI" id="CHEBI:65315"/>
        <dbReference type="ChEBI" id="CHEBI:74478"/>
        <dbReference type="EC" id="2.1.1.211"/>
    </reaction>
</comment>
<dbReference type="GO" id="GO:0141101">
    <property type="term" value="F:tRNA(Ser) (uridine(44)-2'-O-)-methyltransferase activity"/>
    <property type="evidence" value="ECO:0007669"/>
    <property type="project" value="UniProtKB-EC"/>
</dbReference>
<evidence type="ECO:0000256" key="8">
    <source>
        <dbReference type="ARBA" id="ARBA00022679"/>
    </source>
</evidence>
<gene>
    <name evidence="13" type="primary">TRMT44</name>
    <name evidence="13" type="ORF">BG011_000156</name>
</gene>